<comment type="caution">
    <text evidence="1">The sequence shown here is derived from an EMBL/GenBank/DDBJ whole genome shotgun (WGS) entry which is preliminary data.</text>
</comment>
<sequence length="312" mass="33766">MGLALSALVTTTTARLDDLDSWTTAEPIMVAFAAALTRVLLNSLGDLRPPPPSTSRAASSAAVSRQPIPLVTTVQLDHRMEEAQAHLHEVQASAESNSRHIATSRAASSAAVSRRPIPLVTTVQLDHRMEEAQAHLHEVQASAESNSRQVYRARSKLGRLNKAHARAHLRHLFVTNEKRCVESIFPPANGLSPKSMSCTIPTDDLVKHFAATNRPPVAFDPQRPSGDKFLGLLDALPPADFNGQVFVDAITMDEVEDALNAANLTSAPGLDGLPYRIYYRFRLALLPLLHAIYTTRSTTSVGPPSPSPLCGR</sequence>
<organism evidence="1 2">
    <name type="scientific">Aphanomyces astaci</name>
    <name type="common">Crayfish plague agent</name>
    <dbReference type="NCBI Taxonomy" id="112090"/>
    <lineage>
        <taxon>Eukaryota</taxon>
        <taxon>Sar</taxon>
        <taxon>Stramenopiles</taxon>
        <taxon>Oomycota</taxon>
        <taxon>Saprolegniomycetes</taxon>
        <taxon>Saprolegniales</taxon>
        <taxon>Verrucalvaceae</taxon>
        <taxon>Aphanomyces</taxon>
    </lineage>
</organism>
<dbReference type="EMBL" id="QUTI01022377">
    <property type="protein sequence ID" value="RLO08039.1"/>
    <property type="molecule type" value="Genomic_DNA"/>
</dbReference>
<dbReference type="Proteomes" id="UP000275652">
    <property type="component" value="Unassembled WGS sequence"/>
</dbReference>
<protein>
    <submittedName>
        <fullName evidence="1">Uncharacterized protein</fullName>
    </submittedName>
</protein>
<evidence type="ECO:0000313" key="2">
    <source>
        <dbReference type="Proteomes" id="UP000275652"/>
    </source>
</evidence>
<accession>A0A9X8E1Y5</accession>
<gene>
    <name evidence="1" type="ORF">DYB28_011080</name>
</gene>
<name>A0A9X8E1Y5_APHAT</name>
<reference evidence="1 2" key="1">
    <citation type="journal article" date="2018" name="J. Invertebr. Pathol.">
        <title>New genotyping method for the causative agent of crayfish plague (Aphanomyces astaci) based on whole genome data.</title>
        <authorList>
            <person name="Minardi D."/>
            <person name="Studholme D.J."/>
            <person name="van der Giezen M."/>
            <person name="Pretto T."/>
            <person name="Oidtmann B."/>
        </authorList>
    </citation>
    <scope>NUCLEOTIDE SEQUENCE [LARGE SCALE GENOMIC DNA]</scope>
    <source>
        <strain evidence="1 2">KB13</strain>
    </source>
</reference>
<dbReference type="AlphaFoldDB" id="A0A9X8E1Y5"/>
<proteinExistence type="predicted"/>
<evidence type="ECO:0000313" key="1">
    <source>
        <dbReference type="EMBL" id="RLO08039.1"/>
    </source>
</evidence>